<dbReference type="GO" id="GO:0005783">
    <property type="term" value="C:endoplasmic reticulum"/>
    <property type="evidence" value="ECO:0007669"/>
    <property type="project" value="UniProtKB-SubCell"/>
</dbReference>
<accession>A0A670J5R0</accession>
<evidence type="ECO:0000256" key="10">
    <source>
        <dbReference type="ARBA" id="ARBA00023098"/>
    </source>
</evidence>
<evidence type="ECO:0000256" key="13">
    <source>
        <dbReference type="ARBA" id="ARBA00039801"/>
    </source>
</evidence>
<keyword evidence="8" id="KW-0752">Steroid biosynthesis</keyword>
<evidence type="ECO:0000256" key="11">
    <source>
        <dbReference type="ARBA" id="ARBA00024072"/>
    </source>
</evidence>
<keyword evidence="10" id="KW-0443">Lipid metabolism</keyword>
<proteinExistence type="inferred from homology"/>
<dbReference type="EC" id="1.1.1.62" evidence="11"/>
<keyword evidence="3" id="KW-0444">Lipid biosynthesis</keyword>
<dbReference type="PANTHER" id="PTHR24322">
    <property type="entry name" value="PKSB"/>
    <property type="match status" value="1"/>
</dbReference>
<dbReference type="InterPro" id="IPR002347">
    <property type="entry name" value="SDR_fam"/>
</dbReference>
<keyword evidence="4" id="KW-0551">Lipid droplet</keyword>
<reference evidence="18 19" key="1">
    <citation type="journal article" date="2019" name="Proc. Natl. Acad. Sci. U.S.A.">
        <title>Regulatory changes in pterin and carotenoid genes underlie balanced color polymorphisms in the wall lizard.</title>
        <authorList>
            <person name="Andrade P."/>
            <person name="Pinho C."/>
            <person name="Perez I de Lanuza G."/>
            <person name="Afonso S."/>
            <person name="Brejcha J."/>
            <person name="Rubin C.J."/>
            <person name="Wallerman O."/>
            <person name="Pereira P."/>
            <person name="Sabatino S.J."/>
            <person name="Bellati A."/>
            <person name="Pellitteri-Rosa D."/>
            <person name="Bosakova Z."/>
            <person name="Bunikis I."/>
            <person name="Carretero M.A."/>
            <person name="Feiner N."/>
            <person name="Marsik P."/>
            <person name="Pauperio F."/>
            <person name="Salvi D."/>
            <person name="Soler L."/>
            <person name="While G.M."/>
            <person name="Uller T."/>
            <person name="Font E."/>
            <person name="Andersson L."/>
            <person name="Carneiro M."/>
        </authorList>
    </citation>
    <scope>NUCLEOTIDE SEQUENCE</scope>
</reference>
<comment type="catalytic activity">
    <reaction evidence="17">
        <text>17beta-estradiol + NADP(+) = estrone + NADPH + H(+)</text>
        <dbReference type="Rhea" id="RHEA:24616"/>
        <dbReference type="ChEBI" id="CHEBI:15378"/>
        <dbReference type="ChEBI" id="CHEBI:16469"/>
        <dbReference type="ChEBI" id="CHEBI:17263"/>
        <dbReference type="ChEBI" id="CHEBI:57783"/>
        <dbReference type="ChEBI" id="CHEBI:58349"/>
        <dbReference type="EC" id="1.1.1.62"/>
    </reaction>
</comment>
<evidence type="ECO:0000256" key="6">
    <source>
        <dbReference type="ARBA" id="ARBA00022824"/>
    </source>
</evidence>
<dbReference type="Ensembl" id="ENSPMRT00000020723.1">
    <property type="protein sequence ID" value="ENSPMRP00000019520.1"/>
    <property type="gene ID" value="ENSPMRG00000012728.1"/>
</dbReference>
<keyword evidence="6" id="KW-0256">Endoplasmic reticulum</keyword>
<dbReference type="Proteomes" id="UP000472272">
    <property type="component" value="Chromosome 9"/>
</dbReference>
<dbReference type="InterPro" id="IPR036291">
    <property type="entry name" value="NAD(P)-bd_dom_sf"/>
</dbReference>
<evidence type="ECO:0000256" key="4">
    <source>
        <dbReference type="ARBA" id="ARBA00022677"/>
    </source>
</evidence>
<comment type="subcellular location">
    <subcellularLocation>
        <location evidence="1">Endoplasmic reticulum</location>
    </subcellularLocation>
    <subcellularLocation>
        <location evidence="2">Lipid droplet</location>
    </subcellularLocation>
</comment>
<keyword evidence="7" id="KW-0521">NADP</keyword>
<evidence type="ECO:0000256" key="3">
    <source>
        <dbReference type="ARBA" id="ARBA00022516"/>
    </source>
</evidence>
<evidence type="ECO:0000256" key="16">
    <source>
        <dbReference type="ARBA" id="ARBA00048022"/>
    </source>
</evidence>
<dbReference type="GeneTree" id="ENSGT00940000160856"/>
<evidence type="ECO:0000256" key="17">
    <source>
        <dbReference type="ARBA" id="ARBA00048906"/>
    </source>
</evidence>
<keyword evidence="5" id="KW-0732">Signal</keyword>
<evidence type="ECO:0000256" key="9">
    <source>
        <dbReference type="ARBA" id="ARBA00023002"/>
    </source>
</evidence>
<evidence type="ECO:0000256" key="2">
    <source>
        <dbReference type="ARBA" id="ARBA00004502"/>
    </source>
</evidence>
<evidence type="ECO:0000256" key="8">
    <source>
        <dbReference type="ARBA" id="ARBA00022955"/>
    </source>
</evidence>
<evidence type="ECO:0000256" key="7">
    <source>
        <dbReference type="ARBA" id="ARBA00022857"/>
    </source>
</evidence>
<evidence type="ECO:0000256" key="14">
    <source>
        <dbReference type="ARBA" id="ARBA00042233"/>
    </source>
</evidence>
<keyword evidence="9" id="KW-0560">Oxidoreductase</keyword>
<dbReference type="AlphaFoldDB" id="A0A670J5R0"/>
<evidence type="ECO:0000256" key="1">
    <source>
        <dbReference type="ARBA" id="ARBA00004240"/>
    </source>
</evidence>
<evidence type="ECO:0000256" key="5">
    <source>
        <dbReference type="ARBA" id="ARBA00022729"/>
    </source>
</evidence>
<evidence type="ECO:0000313" key="18">
    <source>
        <dbReference type="Ensembl" id="ENSPMRP00000019520.1"/>
    </source>
</evidence>
<keyword evidence="19" id="KW-1185">Reference proteome</keyword>
<reference evidence="18" key="2">
    <citation type="submission" date="2025-08" db="UniProtKB">
        <authorList>
            <consortium name="Ensembl"/>
        </authorList>
    </citation>
    <scope>IDENTIFICATION</scope>
</reference>
<comment type="similarity">
    <text evidence="12">Belongs to the short-chain dehydrogenases/reductases (SDR) family. 17-beta-HSD 3 subfamily.</text>
</comment>
<comment type="catalytic activity">
    <reaction evidence="16">
        <text>17beta-estradiol + NAD(+) = estrone + NADH + H(+)</text>
        <dbReference type="Rhea" id="RHEA:24612"/>
        <dbReference type="ChEBI" id="CHEBI:15378"/>
        <dbReference type="ChEBI" id="CHEBI:16469"/>
        <dbReference type="ChEBI" id="CHEBI:17263"/>
        <dbReference type="ChEBI" id="CHEBI:57540"/>
        <dbReference type="ChEBI" id="CHEBI:57945"/>
        <dbReference type="EC" id="1.1.1.62"/>
    </reaction>
</comment>
<dbReference type="GO" id="GO:0005811">
    <property type="term" value="C:lipid droplet"/>
    <property type="evidence" value="ECO:0007669"/>
    <property type="project" value="UniProtKB-SubCell"/>
</dbReference>
<evidence type="ECO:0000313" key="19">
    <source>
        <dbReference type="Proteomes" id="UP000472272"/>
    </source>
</evidence>
<name>A0A670J5R0_PODMU</name>
<evidence type="ECO:0000256" key="15">
    <source>
        <dbReference type="ARBA" id="ARBA00042911"/>
    </source>
</evidence>
<dbReference type="SUPFAM" id="SSF51735">
    <property type="entry name" value="NAD(P)-binding Rossmann-fold domains"/>
    <property type="match status" value="1"/>
</dbReference>
<dbReference type="GO" id="GO:0004303">
    <property type="term" value="F:estradiol 17-beta-dehydrogenase [NAD(P)+] activity"/>
    <property type="evidence" value="ECO:0007669"/>
    <property type="project" value="UniProtKB-EC"/>
</dbReference>
<dbReference type="GO" id="GO:0006694">
    <property type="term" value="P:steroid biosynthetic process"/>
    <property type="evidence" value="ECO:0007669"/>
    <property type="project" value="UniProtKB-KW"/>
</dbReference>
<protein>
    <recommendedName>
        <fullName evidence="13">Estradiol 17-beta-dehydrogenase 11</fullName>
        <ecNumber evidence="11">1.1.1.62</ecNumber>
    </recommendedName>
    <alternativeName>
        <fullName evidence="14">17-beta-hydroxysteroid dehydrogenase 11</fullName>
    </alternativeName>
    <alternativeName>
        <fullName evidence="15">Dehydrogenase/reductase SDR family member 8</fullName>
    </alternativeName>
</protein>
<dbReference type="Gene3D" id="3.40.50.720">
    <property type="entry name" value="NAD(P)-binding Rossmann-like Domain"/>
    <property type="match status" value="1"/>
</dbReference>
<sequence length="178" mass="20328">ISAKPNTRFWTFKAFLTPTIKNNHRHIVTVASFAGHLPYFSAKNTVGVPCMVCYSSSKWSAVGFHESPKEELSLLKMDGIKTTCMCPVFMNTDSVKLLKAMCPLVEVEDSAKALMEGRLTNQKMIFVPWWAKFHQLMKCLQNVIVPKLRHLAIRKLTHTKLTAKKEKNNTKKVKLLFF</sequence>
<dbReference type="Pfam" id="PF00106">
    <property type="entry name" value="adh_short"/>
    <property type="match status" value="1"/>
</dbReference>
<reference evidence="18" key="3">
    <citation type="submission" date="2025-09" db="UniProtKB">
        <authorList>
            <consortium name="Ensembl"/>
        </authorList>
    </citation>
    <scope>IDENTIFICATION</scope>
</reference>
<organism evidence="18 19">
    <name type="scientific">Podarcis muralis</name>
    <name type="common">Wall lizard</name>
    <name type="synonym">Lacerta muralis</name>
    <dbReference type="NCBI Taxonomy" id="64176"/>
    <lineage>
        <taxon>Eukaryota</taxon>
        <taxon>Metazoa</taxon>
        <taxon>Chordata</taxon>
        <taxon>Craniata</taxon>
        <taxon>Vertebrata</taxon>
        <taxon>Euteleostomi</taxon>
        <taxon>Lepidosauria</taxon>
        <taxon>Squamata</taxon>
        <taxon>Bifurcata</taxon>
        <taxon>Unidentata</taxon>
        <taxon>Episquamata</taxon>
        <taxon>Laterata</taxon>
        <taxon>Lacertibaenia</taxon>
        <taxon>Lacertidae</taxon>
        <taxon>Podarcis</taxon>
    </lineage>
</organism>
<evidence type="ECO:0000256" key="12">
    <source>
        <dbReference type="ARBA" id="ARBA00038261"/>
    </source>
</evidence>
<dbReference type="PANTHER" id="PTHR24322:SF489">
    <property type="entry name" value="ESTRADIOL 17-BETA-DEHYDROGENASE 11"/>
    <property type="match status" value="1"/>
</dbReference>